<dbReference type="InterPro" id="IPR011009">
    <property type="entry name" value="Kinase-like_dom_sf"/>
</dbReference>
<gene>
    <name evidence="1" type="ORF">EZS28_053980</name>
</gene>
<name>A0A5J4QXX3_9EUKA</name>
<dbReference type="AlphaFoldDB" id="A0A5J4QXX3"/>
<dbReference type="SUPFAM" id="SSF56112">
    <property type="entry name" value="Protein kinase-like (PK-like)"/>
    <property type="match status" value="1"/>
</dbReference>
<dbReference type="Proteomes" id="UP000324800">
    <property type="component" value="Unassembled WGS sequence"/>
</dbReference>
<comment type="caution">
    <text evidence="1">The sequence shown here is derived from an EMBL/GenBank/DDBJ whole genome shotgun (WGS) entry which is preliminary data.</text>
</comment>
<evidence type="ECO:0000313" key="1">
    <source>
        <dbReference type="EMBL" id="KAA6326219.1"/>
    </source>
</evidence>
<dbReference type="EMBL" id="SNRW01043911">
    <property type="protein sequence ID" value="KAA6326219.1"/>
    <property type="molecule type" value="Genomic_DNA"/>
</dbReference>
<protein>
    <recommendedName>
        <fullName evidence="3">Protein kinase domain-containing protein</fullName>
    </recommendedName>
</protein>
<accession>A0A5J4QXX3</accession>
<feature type="non-terminal residue" evidence="1">
    <location>
        <position position="1"/>
    </location>
</feature>
<proteinExistence type="predicted"/>
<organism evidence="1 2">
    <name type="scientific">Streblomastix strix</name>
    <dbReference type="NCBI Taxonomy" id="222440"/>
    <lineage>
        <taxon>Eukaryota</taxon>
        <taxon>Metamonada</taxon>
        <taxon>Preaxostyla</taxon>
        <taxon>Oxymonadida</taxon>
        <taxon>Streblomastigidae</taxon>
        <taxon>Streblomastix</taxon>
    </lineage>
</organism>
<evidence type="ECO:0008006" key="3">
    <source>
        <dbReference type="Google" id="ProtNLM"/>
    </source>
</evidence>
<evidence type="ECO:0000313" key="2">
    <source>
        <dbReference type="Proteomes" id="UP000324800"/>
    </source>
</evidence>
<sequence>EKKNHKEFVAAKVIMNKDFDINEWETAGALSVDPYQISPFIVRNILAKQFDQMTVILMEYCNIGTLFDFQEKQEVQFAYSLLHPMELEFWRDQLNLIQDDEGEKLFVG</sequence>
<reference evidence="1 2" key="1">
    <citation type="submission" date="2019-03" db="EMBL/GenBank/DDBJ databases">
        <title>Single cell metagenomics reveals metabolic interactions within the superorganism composed of flagellate Streblomastix strix and complex community of Bacteroidetes bacteria on its surface.</title>
        <authorList>
            <person name="Treitli S.C."/>
            <person name="Kolisko M."/>
            <person name="Husnik F."/>
            <person name="Keeling P."/>
            <person name="Hampl V."/>
        </authorList>
    </citation>
    <scope>NUCLEOTIDE SEQUENCE [LARGE SCALE GENOMIC DNA]</scope>
    <source>
        <strain evidence="1">ST1C</strain>
    </source>
</reference>